<comment type="caution">
    <text evidence="2">The sequence shown here is derived from an EMBL/GenBank/DDBJ whole genome shotgun (WGS) entry which is preliminary data.</text>
</comment>
<name>K1TUZ7_9ZZZZ</name>
<proteinExistence type="predicted"/>
<dbReference type="AlphaFoldDB" id="K1TUZ7"/>
<evidence type="ECO:0000256" key="1">
    <source>
        <dbReference type="SAM" id="Phobius"/>
    </source>
</evidence>
<gene>
    <name evidence="2" type="ORF">LEA_04473</name>
</gene>
<feature type="transmembrane region" description="Helical" evidence="1">
    <location>
        <begin position="6"/>
        <end position="26"/>
    </location>
</feature>
<dbReference type="EMBL" id="AJWY01002947">
    <property type="protein sequence ID" value="EKC76867.1"/>
    <property type="molecule type" value="Genomic_DNA"/>
</dbReference>
<protein>
    <submittedName>
        <fullName evidence="2">Uncharacterized protein</fullName>
    </submittedName>
</protein>
<keyword evidence="1" id="KW-1133">Transmembrane helix</keyword>
<keyword evidence="1" id="KW-0472">Membrane</keyword>
<organism evidence="2">
    <name type="scientific">human gut metagenome</name>
    <dbReference type="NCBI Taxonomy" id="408170"/>
    <lineage>
        <taxon>unclassified sequences</taxon>
        <taxon>metagenomes</taxon>
        <taxon>organismal metagenomes</taxon>
    </lineage>
</organism>
<feature type="transmembrane region" description="Helical" evidence="1">
    <location>
        <begin position="83"/>
        <end position="100"/>
    </location>
</feature>
<keyword evidence="1" id="KW-0812">Transmembrane</keyword>
<feature type="transmembrane region" description="Helical" evidence="1">
    <location>
        <begin position="33"/>
        <end position="51"/>
    </location>
</feature>
<evidence type="ECO:0000313" key="2">
    <source>
        <dbReference type="EMBL" id="EKC76867.1"/>
    </source>
</evidence>
<accession>K1TUZ7</accession>
<feature type="transmembrane region" description="Helical" evidence="1">
    <location>
        <begin position="133"/>
        <end position="154"/>
    </location>
</feature>
<feature type="transmembrane region" description="Helical" evidence="1">
    <location>
        <begin position="57"/>
        <end position="74"/>
    </location>
</feature>
<feature type="non-terminal residue" evidence="2">
    <location>
        <position position="183"/>
    </location>
</feature>
<reference evidence="2" key="1">
    <citation type="journal article" date="2013" name="Environ. Microbiol.">
        <title>Microbiota from the distal guts of lean and obese adolescents exhibit partial functional redundancy besides clear differences in community structure.</title>
        <authorList>
            <person name="Ferrer M."/>
            <person name="Ruiz A."/>
            <person name="Lanza F."/>
            <person name="Haange S.B."/>
            <person name="Oberbach A."/>
            <person name="Till H."/>
            <person name="Bargiela R."/>
            <person name="Campoy C."/>
            <person name="Segura M.T."/>
            <person name="Richter M."/>
            <person name="von Bergen M."/>
            <person name="Seifert J."/>
            <person name="Suarez A."/>
        </authorList>
    </citation>
    <scope>NUCLEOTIDE SEQUENCE</scope>
</reference>
<sequence>MITSKFSVIAILIITGICFGVFVYPYMKKKREAALVSIVYIGIMSVLYLIPQQIGNFSAYMLGVVAAFLVMYVQDRRNIYQKIFLAVTFFSIRWLAVAMADRLDDFITKALVFGNTIAGRQWLQYGLYAGTRILDIVLCIVFLAVAIGLINKAYVYKNDEMSGKELVMLIMPSLVGVTGYGIL</sequence>